<dbReference type="Proteomes" id="UP000585474">
    <property type="component" value="Unassembled WGS sequence"/>
</dbReference>
<evidence type="ECO:0000313" key="1">
    <source>
        <dbReference type="EMBL" id="GFZ10641.1"/>
    </source>
</evidence>
<sequence length="81" mass="9070">MGTRDARLTREVIGYALVKMVGVVMAVEGRGRDWVIVKVRDGLLVAERWDGLGDPGGAVESLLWALRLYVYWKIKVGVLRN</sequence>
<dbReference type="EMBL" id="BJWL01000022">
    <property type="protein sequence ID" value="GFZ10641.1"/>
    <property type="molecule type" value="Genomic_DNA"/>
</dbReference>
<organism evidence="1 2">
    <name type="scientific">Actinidia rufa</name>
    <dbReference type="NCBI Taxonomy" id="165716"/>
    <lineage>
        <taxon>Eukaryota</taxon>
        <taxon>Viridiplantae</taxon>
        <taxon>Streptophyta</taxon>
        <taxon>Embryophyta</taxon>
        <taxon>Tracheophyta</taxon>
        <taxon>Spermatophyta</taxon>
        <taxon>Magnoliopsida</taxon>
        <taxon>eudicotyledons</taxon>
        <taxon>Gunneridae</taxon>
        <taxon>Pentapetalae</taxon>
        <taxon>asterids</taxon>
        <taxon>Ericales</taxon>
        <taxon>Actinidiaceae</taxon>
        <taxon>Actinidia</taxon>
    </lineage>
</organism>
<name>A0A7J0GIT0_9ERIC</name>
<proteinExistence type="predicted"/>
<dbReference type="AlphaFoldDB" id="A0A7J0GIT0"/>
<reference evidence="1 2" key="1">
    <citation type="submission" date="2019-07" db="EMBL/GenBank/DDBJ databases">
        <title>De Novo Assembly of kiwifruit Actinidia rufa.</title>
        <authorList>
            <person name="Sugita-Konishi S."/>
            <person name="Sato K."/>
            <person name="Mori E."/>
            <person name="Abe Y."/>
            <person name="Kisaki G."/>
            <person name="Hamano K."/>
            <person name="Suezawa K."/>
            <person name="Otani M."/>
            <person name="Fukuda T."/>
            <person name="Manabe T."/>
            <person name="Gomi K."/>
            <person name="Tabuchi M."/>
            <person name="Akimitsu K."/>
            <person name="Kataoka I."/>
        </authorList>
    </citation>
    <scope>NUCLEOTIDE SEQUENCE [LARGE SCALE GENOMIC DNA]</scope>
    <source>
        <strain evidence="2">cv. Fuchu</strain>
    </source>
</reference>
<accession>A0A7J0GIT0</accession>
<evidence type="ECO:0000313" key="2">
    <source>
        <dbReference type="Proteomes" id="UP000585474"/>
    </source>
</evidence>
<gene>
    <name evidence="1" type="ORF">Acr_22g0000390</name>
</gene>
<keyword evidence="2" id="KW-1185">Reference proteome</keyword>
<comment type="caution">
    <text evidence="1">The sequence shown here is derived from an EMBL/GenBank/DDBJ whole genome shotgun (WGS) entry which is preliminary data.</text>
</comment>
<protein>
    <submittedName>
        <fullName evidence="1">Uncharacterized protein</fullName>
    </submittedName>
</protein>